<gene>
    <name evidence="2" type="ORF">P3W85_37335</name>
</gene>
<protein>
    <recommendedName>
        <fullName evidence="1">ABC-three component systems C-terminal domain-containing protein</fullName>
    </recommendedName>
</protein>
<dbReference type="InterPro" id="IPR046913">
    <property type="entry name" value="ABC-3C_CTD7"/>
</dbReference>
<dbReference type="Pfam" id="PF20283">
    <property type="entry name" value="CTD7"/>
    <property type="match status" value="1"/>
</dbReference>
<proteinExistence type="predicted"/>
<name>A0ABT6B1S1_9BURK</name>
<feature type="domain" description="ABC-three component systems C-terminal" evidence="1">
    <location>
        <begin position="265"/>
        <end position="385"/>
    </location>
</feature>
<comment type="caution">
    <text evidence="2">The sequence shown here is derived from an EMBL/GenBank/DDBJ whole genome shotgun (WGS) entry which is preliminary data.</text>
</comment>
<accession>A0ABT6B1S1</accession>
<keyword evidence="3" id="KW-1185">Reference proteome</keyword>
<organism evidence="2 3">
    <name type="scientific">Cupriavidus basilensis</name>
    <dbReference type="NCBI Taxonomy" id="68895"/>
    <lineage>
        <taxon>Bacteria</taxon>
        <taxon>Pseudomonadati</taxon>
        <taxon>Pseudomonadota</taxon>
        <taxon>Betaproteobacteria</taxon>
        <taxon>Burkholderiales</taxon>
        <taxon>Burkholderiaceae</taxon>
        <taxon>Cupriavidus</taxon>
    </lineage>
</organism>
<sequence>MNARLPGPVKHSAPGQYLGFALQPVRMCFHLLSSQDGASVSLEHLDDVAVHFLDGSVIVEQAKSALAHNPLSDWSEDLWKTIANWLQEVRCGTLDMQKTQFRMYVTPTKKGKWSDLLHTSSSDEQVKALTKDIRKKLAAKATAPKCLEYLQVFLDATDAERHELVRRLAIISTDDDPVQALNALLTPTIAPHLIEVITHAAIGMAKEWADRCIRRGRPAIVDANEFRTAFHAFVQKNNMPGYLASLTASPEASTVQKLLSGKPVFVRQLQLIEATDEQRLRAVSDFLRASADKAFWAEHGQVFEASFTEWEDSLKRRHSAIESEVGDLHSDKSEQVRGRLIYNRCSVLEPTLDGREVPGHFAHGSFNALADDQILGWHPRYAELLEQGNG</sequence>
<evidence type="ECO:0000313" key="3">
    <source>
        <dbReference type="Proteomes" id="UP001216674"/>
    </source>
</evidence>
<reference evidence="2 3" key="1">
    <citation type="submission" date="2023-03" db="EMBL/GenBank/DDBJ databases">
        <title>Draft assemblies of triclosan tolerant bacteria isolated from returned activated sludge.</title>
        <authorList>
            <person name="Van Hamelsveld S."/>
        </authorList>
    </citation>
    <scope>NUCLEOTIDE SEQUENCE [LARGE SCALE GENOMIC DNA]</scope>
    <source>
        <strain evidence="2 3">GW210010_S58</strain>
    </source>
</reference>
<dbReference type="RefSeq" id="WP_276268486.1">
    <property type="nucleotide sequence ID" value="NZ_JARJLM010000603.1"/>
</dbReference>
<evidence type="ECO:0000259" key="1">
    <source>
        <dbReference type="Pfam" id="PF20283"/>
    </source>
</evidence>
<dbReference type="EMBL" id="JARJLM010000603">
    <property type="protein sequence ID" value="MDF3838558.1"/>
    <property type="molecule type" value="Genomic_DNA"/>
</dbReference>
<dbReference type="Proteomes" id="UP001216674">
    <property type="component" value="Unassembled WGS sequence"/>
</dbReference>
<evidence type="ECO:0000313" key="2">
    <source>
        <dbReference type="EMBL" id="MDF3838558.1"/>
    </source>
</evidence>